<keyword evidence="1" id="KW-0472">Membrane</keyword>
<evidence type="ECO:0000313" key="3">
    <source>
        <dbReference type="EMBL" id="MEP1057254.1"/>
    </source>
</evidence>
<proteinExistence type="predicted"/>
<keyword evidence="1" id="KW-1133">Transmembrane helix</keyword>
<keyword evidence="1" id="KW-0812">Transmembrane</keyword>
<comment type="caution">
    <text evidence="3">The sequence shown here is derived from an EMBL/GenBank/DDBJ whole genome shotgun (WGS) entry which is preliminary data.</text>
</comment>
<keyword evidence="4" id="KW-1185">Reference proteome</keyword>
<dbReference type="GO" id="GO:0008168">
    <property type="term" value="F:methyltransferase activity"/>
    <property type="evidence" value="ECO:0007669"/>
    <property type="project" value="UniProtKB-KW"/>
</dbReference>
<dbReference type="SUPFAM" id="SSF53335">
    <property type="entry name" value="S-adenosyl-L-methionine-dependent methyltransferases"/>
    <property type="match status" value="1"/>
</dbReference>
<sequence length="245" mass="27943">MISAKSLKEIYYKAQFKPGIIGLFINPFYFARKGLYQHIKALSPSIKGKTLDVGCGQKPYQGLYPNSDYIGLEIGSFETNCNRAADYFYDGVHFPFAEQEFDSVITNQVFEHVFNPDQFLSEIYRILKPEGFLLLTVPFVWDEHEQPVDYARYSSFGLKHILEANGFKVLEQRKSMADVRTLFQLANGYLYKKTVTKSNVLNSLITLVLMSPLNLLGELLAIILPKNEDLYLDNIVLARKTGNLS</sequence>
<gene>
    <name evidence="3" type="ORF">NDI38_02320</name>
</gene>
<protein>
    <submittedName>
        <fullName evidence="3">Class I SAM-dependent methyltransferase</fullName>
    </submittedName>
</protein>
<dbReference type="InterPro" id="IPR029063">
    <property type="entry name" value="SAM-dependent_MTases_sf"/>
</dbReference>
<dbReference type="GO" id="GO:0032259">
    <property type="term" value="P:methylation"/>
    <property type="evidence" value="ECO:0007669"/>
    <property type="project" value="UniProtKB-KW"/>
</dbReference>
<evidence type="ECO:0000313" key="4">
    <source>
        <dbReference type="Proteomes" id="UP001476950"/>
    </source>
</evidence>
<keyword evidence="3" id="KW-0808">Transferase</keyword>
<reference evidence="3 4" key="1">
    <citation type="submission" date="2022-04" db="EMBL/GenBank/DDBJ databases">
        <title>Positive selection, recombination, and allopatry shape intraspecific diversity of widespread and dominant cyanobacteria.</title>
        <authorList>
            <person name="Wei J."/>
            <person name="Shu W."/>
            <person name="Hu C."/>
        </authorList>
    </citation>
    <scope>NUCLEOTIDE SEQUENCE [LARGE SCALE GENOMIC DNA]</scope>
    <source>
        <strain evidence="3 4">AS-A4</strain>
    </source>
</reference>
<name>A0ABV0KFZ2_9CYAN</name>
<dbReference type="InterPro" id="IPR013216">
    <property type="entry name" value="Methyltransf_11"/>
</dbReference>
<dbReference type="EMBL" id="JAMPLM010000001">
    <property type="protein sequence ID" value="MEP1057254.1"/>
    <property type="molecule type" value="Genomic_DNA"/>
</dbReference>
<organism evidence="3 4">
    <name type="scientific">Stenomitos frigidus AS-A4</name>
    <dbReference type="NCBI Taxonomy" id="2933935"/>
    <lineage>
        <taxon>Bacteria</taxon>
        <taxon>Bacillati</taxon>
        <taxon>Cyanobacteriota</taxon>
        <taxon>Cyanophyceae</taxon>
        <taxon>Leptolyngbyales</taxon>
        <taxon>Leptolyngbyaceae</taxon>
        <taxon>Stenomitos</taxon>
    </lineage>
</organism>
<evidence type="ECO:0000259" key="2">
    <source>
        <dbReference type="Pfam" id="PF08241"/>
    </source>
</evidence>
<dbReference type="Pfam" id="PF08241">
    <property type="entry name" value="Methyltransf_11"/>
    <property type="match status" value="1"/>
</dbReference>
<accession>A0ABV0KFZ2</accession>
<dbReference type="CDD" id="cd02440">
    <property type="entry name" value="AdoMet_MTases"/>
    <property type="match status" value="1"/>
</dbReference>
<keyword evidence="3" id="KW-0489">Methyltransferase</keyword>
<dbReference type="Proteomes" id="UP001476950">
    <property type="component" value="Unassembled WGS sequence"/>
</dbReference>
<feature type="domain" description="Methyltransferase type 11" evidence="2">
    <location>
        <begin position="51"/>
        <end position="134"/>
    </location>
</feature>
<feature type="transmembrane region" description="Helical" evidence="1">
    <location>
        <begin position="200"/>
        <end position="224"/>
    </location>
</feature>
<evidence type="ECO:0000256" key="1">
    <source>
        <dbReference type="SAM" id="Phobius"/>
    </source>
</evidence>
<dbReference type="RefSeq" id="WP_199305552.1">
    <property type="nucleotide sequence ID" value="NZ_JAMPLM010000001.1"/>
</dbReference>
<dbReference type="Gene3D" id="3.40.50.150">
    <property type="entry name" value="Vaccinia Virus protein VP39"/>
    <property type="match status" value="1"/>
</dbReference>